<name>B9TDY0_RICCO</name>
<keyword evidence="2" id="KW-1185">Reference proteome</keyword>
<gene>
    <name evidence="1" type="ORF">RCOM_1908940</name>
</gene>
<evidence type="ECO:0000313" key="1">
    <source>
        <dbReference type="EMBL" id="EEF25932.1"/>
    </source>
</evidence>
<accession>B9TDY0</accession>
<organism evidence="1 2">
    <name type="scientific">Ricinus communis</name>
    <name type="common">Castor bean</name>
    <dbReference type="NCBI Taxonomy" id="3988"/>
    <lineage>
        <taxon>Eukaryota</taxon>
        <taxon>Viridiplantae</taxon>
        <taxon>Streptophyta</taxon>
        <taxon>Embryophyta</taxon>
        <taxon>Tracheophyta</taxon>
        <taxon>Spermatophyta</taxon>
        <taxon>Magnoliopsida</taxon>
        <taxon>eudicotyledons</taxon>
        <taxon>Gunneridae</taxon>
        <taxon>Pentapetalae</taxon>
        <taxon>rosids</taxon>
        <taxon>fabids</taxon>
        <taxon>Malpighiales</taxon>
        <taxon>Euphorbiaceae</taxon>
        <taxon>Acalyphoideae</taxon>
        <taxon>Acalypheae</taxon>
        <taxon>Ricinus</taxon>
    </lineage>
</organism>
<protein>
    <submittedName>
        <fullName evidence="1">Uncharacterized protein</fullName>
    </submittedName>
</protein>
<dbReference type="EMBL" id="EQ978566">
    <property type="protein sequence ID" value="EEF25932.1"/>
    <property type="molecule type" value="Genomic_DNA"/>
</dbReference>
<evidence type="ECO:0000313" key="2">
    <source>
        <dbReference type="Proteomes" id="UP000008311"/>
    </source>
</evidence>
<feature type="non-terminal residue" evidence="1">
    <location>
        <position position="1"/>
    </location>
</feature>
<reference evidence="2" key="1">
    <citation type="journal article" date="2010" name="Nat. Biotechnol.">
        <title>Draft genome sequence of the oilseed species Ricinus communis.</title>
        <authorList>
            <person name="Chan A.P."/>
            <person name="Crabtree J."/>
            <person name="Zhao Q."/>
            <person name="Lorenzi H."/>
            <person name="Orvis J."/>
            <person name="Puiu D."/>
            <person name="Melake-Berhan A."/>
            <person name="Jones K.M."/>
            <person name="Redman J."/>
            <person name="Chen G."/>
            <person name="Cahoon E.B."/>
            <person name="Gedil M."/>
            <person name="Stanke M."/>
            <person name="Haas B.J."/>
            <person name="Wortman J.R."/>
            <person name="Fraser-Liggett C.M."/>
            <person name="Ravel J."/>
            <person name="Rabinowicz P.D."/>
        </authorList>
    </citation>
    <scope>NUCLEOTIDE SEQUENCE [LARGE SCALE GENOMIC DNA]</scope>
    <source>
        <strain evidence="2">cv. Hale</strain>
    </source>
</reference>
<sequence length="151" mass="16803">HFDGAAVRAEAFIATHIQPDGVALLPERGFKEVVDTIRCVSADLYRVAEGAHVVTFDPGPDVIEVAADPHMFKKDFFGRMRDFLSFFGDRSAKRVRYLVTTEEFCDLQADFRIGRHVRKGEGQLTLDSVVVVFAVIVTLGTGRVEFVVVDD</sequence>
<dbReference type="AlphaFoldDB" id="B9TDY0"/>
<dbReference type="InParanoid" id="B9TDY0"/>
<dbReference type="Proteomes" id="UP000008311">
    <property type="component" value="Unassembled WGS sequence"/>
</dbReference>
<proteinExistence type="predicted"/>